<dbReference type="InterPro" id="IPR000152">
    <property type="entry name" value="EGF-type_Asp/Asn_hydroxyl_site"/>
</dbReference>
<dbReference type="PROSITE" id="PS00022">
    <property type="entry name" value="EGF_1"/>
    <property type="match status" value="1"/>
</dbReference>
<dbReference type="PROSITE" id="PS51120">
    <property type="entry name" value="LDLRB"/>
    <property type="match status" value="4"/>
</dbReference>
<evidence type="ECO:0000256" key="13">
    <source>
        <dbReference type="PROSITE-ProRule" id="PRU00461"/>
    </source>
</evidence>
<dbReference type="FunFam" id="2.10.25.10:FF:000010">
    <property type="entry name" value="Pro-epidermal growth factor"/>
    <property type="match status" value="1"/>
</dbReference>
<dbReference type="Pfam" id="PF07645">
    <property type="entry name" value="EGF_CA"/>
    <property type="match status" value="3"/>
</dbReference>
<evidence type="ECO:0000256" key="14">
    <source>
        <dbReference type="SAM" id="Phobius"/>
    </source>
</evidence>
<proteinExistence type="predicted"/>
<keyword evidence="9 12" id="KW-1015">Disulfide bond</keyword>
<dbReference type="FunFam" id="2.10.25.10:FF:000009">
    <property type="entry name" value="Low-density lipoprotein receptor isoform 1"/>
    <property type="match status" value="1"/>
</dbReference>
<dbReference type="PANTHER" id="PTHR46513">
    <property type="entry name" value="VITELLOGENIN RECEPTOR-LIKE PROTEIN-RELATED-RELATED"/>
    <property type="match status" value="1"/>
</dbReference>
<name>A0A6J1U9D5_9SAUR</name>
<dbReference type="GO" id="GO:0006897">
    <property type="term" value="P:endocytosis"/>
    <property type="evidence" value="ECO:0007669"/>
    <property type="project" value="UniProtKB-KW"/>
</dbReference>
<feature type="domain" description="EGF-like" evidence="15">
    <location>
        <begin position="794"/>
        <end position="832"/>
    </location>
</feature>
<dbReference type="SMART" id="SM00181">
    <property type="entry name" value="EGF"/>
    <property type="match status" value="7"/>
</dbReference>
<keyword evidence="3" id="KW-0254">Endocytosis</keyword>
<sequence>MFLFSTLLPVVFKMSIIDLSIQEMRMCPRGYQMGKENSSCFDIDECLEGRIQICSQNCLNVPGSFICSCMPGYSLGDDKRSCHVSDPVPFLVFSQGNAIYRIDVEGTNHRRLVADVGLSALIDYHYEAKYLYWVDREKCLLQRVHLDGSDQETICSIEKDVTGFAIDWINRGIYLSHFQGAIEVISLDGNNSRILIKNNHNPTSIEVDPSQRFLFWSTEGTFDSIYRADLDGNKIRRILRSTEKIKTISLDFINVKLFWIQHDTINEISYFGTSDYNGHFIKLYRQMERSKAYDIFIFGDHIYYSDSRTGTIRRANKYNGKDIVVINLKQPFPQSTEILVVHPLKQIGKRMDSKGLDVNECALWNHGCTLGCVNIPGSYYCTCPKGFILLSDKKTCYELISCSSNYIHCSYDCGQTPEGPICFCPEGSVLQADGKTCSGCTSPDNGGCSQICTSMSPTTWDCGCFPGYDLQEDKRHCAALRPKPFLLFANSQDIRSIAFDGTEYSTVFGWQMGTVLGLDWDPMESKIYFTHTDLNCTERSHLDGTNREKVVCDTSGRSEGLALDWINRKLYWTDPGKRSIESSNLNGMQRKIIIQEKVFHPQGIAVHPFTRELFWTNLGINPYIGKSTLQGSERVIIANSDLLWPSGITIDYTEDKLYWCDAKMSVIETAKLDGSNRQILTQNDVGHPYGITVFEHHIWVSDWARPSLLRIDKKNGLKKVRLGGRMRRPSSLLVVHPLAKPGRISTSKEDASGRKMFAVEISSQHLLSNNKYDDSHEDDQQKQQTLTAEIVVSNRDDCTPLGCDLNSQCIAHQNGAVCECQAGFIMEDQLCHDVDECLLNQEQCDLRWSRCTNTEGSYFCECLLGYAEDGLHCSESVIAPSIVTRDDSTLSEEEVPMDCPPSYCFHDGVCIYFSDLQTFACNCAKGYLGDRCQFSDLEWWEQQHEMHLKKQNIATAAFLAVLFLVLLLGVAAFYFYRCQTHRVILSRDILRLFLIGGSGVGMALRHLNASRYFLSLHGLFTHGNRAADISNAQAQRLTMRPQRFSKGEPYAEDRIAADITCSSTPSSPKNEDMKLQTIKPSISTECDLPILVPELFSRAMFLHMPGFEAYNKSQVVLYLHSCKPAFGLAETHSNLIGRVCGTDWPLRSNRDWPSRSREI</sequence>
<feature type="repeat" description="LDL-receptor class B" evidence="13">
    <location>
        <begin position="525"/>
        <end position="567"/>
    </location>
</feature>
<evidence type="ECO:0000256" key="5">
    <source>
        <dbReference type="ARBA" id="ARBA00022729"/>
    </source>
</evidence>
<evidence type="ECO:0000256" key="2">
    <source>
        <dbReference type="ARBA" id="ARBA00022536"/>
    </source>
</evidence>
<gene>
    <name evidence="17" type="primary">EGF</name>
</gene>
<dbReference type="AlphaFoldDB" id="A0A6J1U9D5"/>
<dbReference type="PROSITE" id="PS50026">
    <property type="entry name" value="EGF_3"/>
    <property type="match status" value="3"/>
</dbReference>
<dbReference type="GO" id="GO:0042813">
    <property type="term" value="F:Wnt receptor activity"/>
    <property type="evidence" value="ECO:0007669"/>
    <property type="project" value="TreeGrafter"/>
</dbReference>
<feature type="repeat" description="LDL-receptor class B" evidence="13">
    <location>
        <begin position="611"/>
        <end position="654"/>
    </location>
</feature>
<dbReference type="GO" id="GO:0060070">
    <property type="term" value="P:canonical Wnt signaling pathway"/>
    <property type="evidence" value="ECO:0007669"/>
    <property type="project" value="TreeGrafter"/>
</dbReference>
<keyword evidence="7 14" id="KW-1133">Transmembrane helix</keyword>
<protein>
    <submittedName>
        <fullName evidence="17">Pro-epidermal growth factor</fullName>
    </submittedName>
</protein>
<dbReference type="SMART" id="SM00135">
    <property type="entry name" value="LY"/>
    <property type="match status" value="9"/>
</dbReference>
<evidence type="ECO:0000256" key="7">
    <source>
        <dbReference type="ARBA" id="ARBA00022989"/>
    </source>
</evidence>
<feature type="repeat" description="LDL-receptor class B" evidence="13">
    <location>
        <begin position="655"/>
        <end position="697"/>
    </location>
</feature>
<keyword evidence="2 12" id="KW-0245">EGF-like domain</keyword>
<dbReference type="PROSITE" id="PS01186">
    <property type="entry name" value="EGF_2"/>
    <property type="match status" value="5"/>
</dbReference>
<evidence type="ECO:0000256" key="11">
    <source>
        <dbReference type="ARBA" id="ARBA00023180"/>
    </source>
</evidence>
<comment type="subcellular location">
    <subcellularLocation>
        <location evidence="1">Membrane</location>
        <topology evidence="1">Single-pass type I membrane protein</topology>
    </subcellularLocation>
</comment>
<feature type="transmembrane region" description="Helical" evidence="14">
    <location>
        <begin position="953"/>
        <end position="976"/>
    </location>
</feature>
<evidence type="ECO:0000256" key="6">
    <source>
        <dbReference type="ARBA" id="ARBA00022737"/>
    </source>
</evidence>
<dbReference type="InterPro" id="IPR000742">
    <property type="entry name" value="EGF"/>
</dbReference>
<keyword evidence="4 14" id="KW-0812">Transmembrane</keyword>
<dbReference type="GO" id="GO:0005886">
    <property type="term" value="C:plasma membrane"/>
    <property type="evidence" value="ECO:0007669"/>
    <property type="project" value="TreeGrafter"/>
</dbReference>
<keyword evidence="10" id="KW-0675">Receptor</keyword>
<reference evidence="17" key="1">
    <citation type="submission" date="2025-08" db="UniProtKB">
        <authorList>
            <consortium name="RefSeq"/>
        </authorList>
    </citation>
    <scope>IDENTIFICATION</scope>
</reference>
<dbReference type="FunFam" id="2.10.25.10:FF:000038">
    <property type="entry name" value="Fibrillin 2"/>
    <property type="match status" value="1"/>
</dbReference>
<keyword evidence="8 14" id="KW-0472">Membrane</keyword>
<evidence type="ECO:0000256" key="10">
    <source>
        <dbReference type="ARBA" id="ARBA00023170"/>
    </source>
</evidence>
<feature type="transmembrane region" description="Helical" evidence="14">
    <location>
        <begin position="988"/>
        <end position="1007"/>
    </location>
</feature>
<evidence type="ECO:0000313" key="17">
    <source>
        <dbReference type="RefSeq" id="XP_026524404.1"/>
    </source>
</evidence>
<evidence type="ECO:0000256" key="4">
    <source>
        <dbReference type="ARBA" id="ARBA00022692"/>
    </source>
</evidence>
<evidence type="ECO:0000313" key="16">
    <source>
        <dbReference type="Proteomes" id="UP000504612"/>
    </source>
</evidence>
<dbReference type="SUPFAM" id="SSF63825">
    <property type="entry name" value="YWTD domain"/>
    <property type="match status" value="2"/>
</dbReference>
<feature type="disulfide bond" evidence="12">
    <location>
        <begin position="904"/>
        <end position="921"/>
    </location>
</feature>
<keyword evidence="5" id="KW-0732">Signal</keyword>
<dbReference type="GO" id="GO:0008284">
    <property type="term" value="P:positive regulation of cell population proliferation"/>
    <property type="evidence" value="ECO:0007669"/>
    <property type="project" value="TreeGrafter"/>
</dbReference>
<dbReference type="PROSITE" id="PS01187">
    <property type="entry name" value="EGF_CA"/>
    <property type="match status" value="3"/>
</dbReference>
<keyword evidence="6" id="KW-0677">Repeat</keyword>
<dbReference type="RefSeq" id="XP_026524404.1">
    <property type="nucleotide sequence ID" value="XM_026668619.1"/>
</dbReference>
<dbReference type="CTD" id="1950"/>
<dbReference type="FunFam" id="2.120.10.30:FF:000036">
    <property type="entry name" value="Pro-epidermal growth factor"/>
    <property type="match status" value="1"/>
</dbReference>
<dbReference type="Pfam" id="PF00058">
    <property type="entry name" value="Ldl_recept_b"/>
    <property type="match status" value="3"/>
</dbReference>
<dbReference type="GO" id="GO:0008083">
    <property type="term" value="F:growth factor activity"/>
    <property type="evidence" value="ECO:0007669"/>
    <property type="project" value="TreeGrafter"/>
</dbReference>
<dbReference type="PANTHER" id="PTHR46513:SF5">
    <property type="entry name" value="PRO-EPIDERMAL GROWTH FACTOR"/>
    <property type="match status" value="1"/>
</dbReference>
<organism evidence="16 17">
    <name type="scientific">Notechis scutatus</name>
    <name type="common">mainland tiger snake</name>
    <dbReference type="NCBI Taxonomy" id="8663"/>
    <lineage>
        <taxon>Eukaryota</taxon>
        <taxon>Metazoa</taxon>
        <taxon>Chordata</taxon>
        <taxon>Craniata</taxon>
        <taxon>Vertebrata</taxon>
        <taxon>Euteleostomi</taxon>
        <taxon>Lepidosauria</taxon>
        <taxon>Squamata</taxon>
        <taxon>Bifurcata</taxon>
        <taxon>Unidentata</taxon>
        <taxon>Episquamata</taxon>
        <taxon>Toxicofera</taxon>
        <taxon>Serpentes</taxon>
        <taxon>Colubroidea</taxon>
        <taxon>Elapidae</taxon>
        <taxon>Hydrophiinae</taxon>
        <taxon>Notechis</taxon>
    </lineage>
</organism>
<dbReference type="FunFam" id="2.120.10.30:FF:000241">
    <property type="entry name" value="Low-density lipoprotein receptor-related protein 6"/>
    <property type="match status" value="1"/>
</dbReference>
<dbReference type="SMART" id="SM00179">
    <property type="entry name" value="EGF_CA"/>
    <property type="match status" value="4"/>
</dbReference>
<dbReference type="GO" id="GO:0005509">
    <property type="term" value="F:calcium ion binding"/>
    <property type="evidence" value="ECO:0007669"/>
    <property type="project" value="InterPro"/>
</dbReference>
<feature type="domain" description="EGF-like" evidence="15">
    <location>
        <begin position="833"/>
        <end position="874"/>
    </location>
</feature>
<dbReference type="GeneID" id="113412783"/>
<dbReference type="Gene3D" id="2.10.25.10">
    <property type="entry name" value="Laminin"/>
    <property type="match status" value="6"/>
</dbReference>
<dbReference type="InterPro" id="IPR018097">
    <property type="entry name" value="EGF_Ca-bd_CS"/>
</dbReference>
<feature type="domain" description="EGF-like" evidence="15">
    <location>
        <begin position="895"/>
        <end position="933"/>
    </location>
</feature>
<evidence type="ECO:0000259" key="15">
    <source>
        <dbReference type="PROSITE" id="PS50026"/>
    </source>
</evidence>
<dbReference type="GO" id="GO:0043410">
    <property type="term" value="P:positive regulation of MAPK cascade"/>
    <property type="evidence" value="ECO:0007669"/>
    <property type="project" value="TreeGrafter"/>
</dbReference>
<dbReference type="PROSITE" id="PS00010">
    <property type="entry name" value="ASX_HYDROXYL"/>
    <property type="match status" value="2"/>
</dbReference>
<evidence type="ECO:0000256" key="3">
    <source>
        <dbReference type="ARBA" id="ARBA00022583"/>
    </source>
</evidence>
<dbReference type="Proteomes" id="UP000504612">
    <property type="component" value="Unplaced"/>
</dbReference>
<feature type="repeat" description="LDL-receptor class B" evidence="13">
    <location>
        <begin position="568"/>
        <end position="610"/>
    </location>
</feature>
<dbReference type="Gene3D" id="2.120.10.30">
    <property type="entry name" value="TolB, C-terminal domain"/>
    <property type="match status" value="2"/>
</dbReference>
<dbReference type="GO" id="GO:0017147">
    <property type="term" value="F:Wnt-protein binding"/>
    <property type="evidence" value="ECO:0007669"/>
    <property type="project" value="TreeGrafter"/>
</dbReference>
<dbReference type="SUPFAM" id="SSF57196">
    <property type="entry name" value="EGF/Laminin"/>
    <property type="match status" value="5"/>
</dbReference>
<evidence type="ECO:0000256" key="1">
    <source>
        <dbReference type="ARBA" id="ARBA00004479"/>
    </source>
</evidence>
<dbReference type="InterPro" id="IPR000033">
    <property type="entry name" value="LDLR_classB_rpt"/>
</dbReference>
<dbReference type="KEGG" id="nss:113412783"/>
<evidence type="ECO:0000256" key="12">
    <source>
        <dbReference type="PROSITE-ProRule" id="PRU00076"/>
    </source>
</evidence>
<evidence type="ECO:0000256" key="9">
    <source>
        <dbReference type="ARBA" id="ARBA00023157"/>
    </source>
</evidence>
<dbReference type="GO" id="GO:0007173">
    <property type="term" value="P:epidermal growth factor receptor signaling pathway"/>
    <property type="evidence" value="ECO:0007669"/>
    <property type="project" value="TreeGrafter"/>
</dbReference>
<dbReference type="InterPro" id="IPR011042">
    <property type="entry name" value="6-blade_b-propeller_TolB-like"/>
</dbReference>
<dbReference type="InterPro" id="IPR001881">
    <property type="entry name" value="EGF-like_Ca-bd_dom"/>
</dbReference>
<dbReference type="FunFam" id="2.10.25.10:FF:000254">
    <property type="entry name" value="Pro-epidermal growth factor"/>
    <property type="match status" value="1"/>
</dbReference>
<accession>A0A6J1U9D5</accession>
<dbReference type="CDD" id="cd00054">
    <property type="entry name" value="EGF_CA"/>
    <property type="match status" value="3"/>
</dbReference>
<dbReference type="InterPro" id="IPR049883">
    <property type="entry name" value="NOTCH1_EGF-like"/>
</dbReference>
<evidence type="ECO:0000256" key="8">
    <source>
        <dbReference type="ARBA" id="ARBA00023136"/>
    </source>
</evidence>
<keyword evidence="16" id="KW-1185">Reference proteome</keyword>
<keyword evidence="11" id="KW-0325">Glycoprotein</keyword>
<comment type="caution">
    <text evidence="12">Lacks conserved residue(s) required for the propagation of feature annotation.</text>
</comment>
<dbReference type="InterPro" id="IPR050778">
    <property type="entry name" value="Cueball_EGF_LRP_Nidogen"/>
</dbReference>
<feature type="disulfide bond" evidence="12">
    <location>
        <begin position="923"/>
        <end position="932"/>
    </location>
</feature>